<name>A0A6G1BSW0_9ORYZ</name>
<protein>
    <submittedName>
        <fullName evidence="2">Uncharacterized protein</fullName>
    </submittedName>
</protein>
<dbReference type="Proteomes" id="UP000479710">
    <property type="component" value="Unassembled WGS sequence"/>
</dbReference>
<comment type="caution">
    <text evidence="2">The sequence shown here is derived from an EMBL/GenBank/DDBJ whole genome shotgun (WGS) entry which is preliminary data.</text>
</comment>
<proteinExistence type="predicted"/>
<evidence type="ECO:0000313" key="2">
    <source>
        <dbReference type="EMBL" id="KAF0890837.1"/>
    </source>
</evidence>
<reference evidence="2 3" key="1">
    <citation type="submission" date="2019-11" db="EMBL/GenBank/DDBJ databases">
        <title>Whole genome sequence of Oryza granulata.</title>
        <authorList>
            <person name="Li W."/>
        </authorList>
    </citation>
    <scope>NUCLEOTIDE SEQUENCE [LARGE SCALE GENOMIC DNA]</scope>
    <source>
        <strain evidence="3">cv. Menghai</strain>
        <tissue evidence="2">Leaf</tissue>
    </source>
</reference>
<keyword evidence="3" id="KW-1185">Reference proteome</keyword>
<organism evidence="2 3">
    <name type="scientific">Oryza meyeriana var. granulata</name>
    <dbReference type="NCBI Taxonomy" id="110450"/>
    <lineage>
        <taxon>Eukaryota</taxon>
        <taxon>Viridiplantae</taxon>
        <taxon>Streptophyta</taxon>
        <taxon>Embryophyta</taxon>
        <taxon>Tracheophyta</taxon>
        <taxon>Spermatophyta</taxon>
        <taxon>Magnoliopsida</taxon>
        <taxon>Liliopsida</taxon>
        <taxon>Poales</taxon>
        <taxon>Poaceae</taxon>
        <taxon>BOP clade</taxon>
        <taxon>Oryzoideae</taxon>
        <taxon>Oryzeae</taxon>
        <taxon>Oryzinae</taxon>
        <taxon>Oryza</taxon>
        <taxon>Oryza meyeriana</taxon>
    </lineage>
</organism>
<gene>
    <name evidence="2" type="ORF">E2562_004317</name>
</gene>
<evidence type="ECO:0000256" key="1">
    <source>
        <dbReference type="SAM" id="MobiDB-lite"/>
    </source>
</evidence>
<feature type="region of interest" description="Disordered" evidence="1">
    <location>
        <begin position="1"/>
        <end position="63"/>
    </location>
</feature>
<dbReference type="AlphaFoldDB" id="A0A6G1BSW0"/>
<evidence type="ECO:0000313" key="3">
    <source>
        <dbReference type="Proteomes" id="UP000479710"/>
    </source>
</evidence>
<sequence>MRDWEGTRSASSLWGDTGSDHPAPSVTPPPTSQALPRLEQASETPYDCEDSGGRGGFFPHSLSPYEVVPPRIAMW</sequence>
<dbReference type="EMBL" id="SPHZ02000011">
    <property type="protein sequence ID" value="KAF0890837.1"/>
    <property type="molecule type" value="Genomic_DNA"/>
</dbReference>
<accession>A0A6G1BSW0</accession>